<dbReference type="GO" id="GO:0045892">
    <property type="term" value="P:negative regulation of DNA-templated transcription"/>
    <property type="evidence" value="ECO:0007669"/>
    <property type="project" value="InterPro"/>
</dbReference>
<keyword evidence="2 4" id="KW-0238">DNA-binding</keyword>
<evidence type="ECO:0000256" key="1">
    <source>
        <dbReference type="ARBA" id="ARBA00023015"/>
    </source>
</evidence>
<accession>A0A0N9I8U9</accession>
<reference evidence="6 7" key="1">
    <citation type="submission" date="2015-07" db="EMBL/GenBank/DDBJ databases">
        <title>Genome sequencing of Kibdelosporangium phytohabitans.</title>
        <authorList>
            <person name="Qin S."/>
            <person name="Xing K."/>
        </authorList>
    </citation>
    <scope>NUCLEOTIDE SEQUENCE [LARGE SCALE GENOMIC DNA]</scope>
    <source>
        <strain evidence="6 7">KLBMP1111</strain>
    </source>
</reference>
<dbReference type="GO" id="GO:0000976">
    <property type="term" value="F:transcription cis-regulatory region binding"/>
    <property type="evidence" value="ECO:0007669"/>
    <property type="project" value="TreeGrafter"/>
</dbReference>
<proteinExistence type="predicted"/>
<dbReference type="Gene3D" id="1.10.357.10">
    <property type="entry name" value="Tetracycline Repressor, domain 2"/>
    <property type="match status" value="1"/>
</dbReference>
<dbReference type="STRING" id="860235.AOZ06_34650"/>
<organism evidence="6 7">
    <name type="scientific">Kibdelosporangium phytohabitans</name>
    <dbReference type="NCBI Taxonomy" id="860235"/>
    <lineage>
        <taxon>Bacteria</taxon>
        <taxon>Bacillati</taxon>
        <taxon>Actinomycetota</taxon>
        <taxon>Actinomycetes</taxon>
        <taxon>Pseudonocardiales</taxon>
        <taxon>Pseudonocardiaceae</taxon>
        <taxon>Kibdelosporangium</taxon>
    </lineage>
</organism>
<dbReference type="PROSITE" id="PS50977">
    <property type="entry name" value="HTH_TETR_2"/>
    <property type="match status" value="1"/>
</dbReference>
<dbReference type="InterPro" id="IPR036271">
    <property type="entry name" value="Tet_transcr_reg_TetR-rel_C_sf"/>
</dbReference>
<dbReference type="PANTHER" id="PTHR30055:SF151">
    <property type="entry name" value="TRANSCRIPTIONAL REGULATORY PROTEIN"/>
    <property type="match status" value="1"/>
</dbReference>
<keyword evidence="1" id="KW-0805">Transcription regulation</keyword>
<dbReference type="InterPro" id="IPR001647">
    <property type="entry name" value="HTH_TetR"/>
</dbReference>
<dbReference type="Proteomes" id="UP000063699">
    <property type="component" value="Chromosome"/>
</dbReference>
<dbReference type="KEGG" id="kphy:AOZ06_34650"/>
<dbReference type="AlphaFoldDB" id="A0A0N9I8U9"/>
<feature type="domain" description="HTH tetR-type" evidence="5">
    <location>
        <begin position="37"/>
        <end position="97"/>
    </location>
</feature>
<evidence type="ECO:0000256" key="3">
    <source>
        <dbReference type="ARBA" id="ARBA00023163"/>
    </source>
</evidence>
<sequence>MVVYAGQGENKRTMALLWRAHGAVQDAEKVNPGPKQGLSVDEIVDAAIGLADTEGMNAVSMRTVGKVLGRSGMALYTYVPSKGELVDLMHDRALGELPTQYDVSRGWRPAVVAWANDLWAFFLRHPWVLQVSSARPVLGPNEFASMDTLVRLFDGVELPALLLRRIVGTLASFVRGSVQTIAESRQAPGATGISDEDWWYARSAALQAVVPDFAERYSALIRLETEGATPPDDDCTPYMERESTEQFKAGLEVLLDGIDASITKAAASAGDCAGAT</sequence>
<dbReference type="Gene3D" id="1.10.10.60">
    <property type="entry name" value="Homeodomain-like"/>
    <property type="match status" value="1"/>
</dbReference>
<dbReference type="Pfam" id="PF00440">
    <property type="entry name" value="TetR_N"/>
    <property type="match status" value="1"/>
</dbReference>
<dbReference type="InterPro" id="IPR050109">
    <property type="entry name" value="HTH-type_TetR-like_transc_reg"/>
</dbReference>
<evidence type="ECO:0000256" key="4">
    <source>
        <dbReference type="PROSITE-ProRule" id="PRU00335"/>
    </source>
</evidence>
<dbReference type="EMBL" id="CP012752">
    <property type="protein sequence ID" value="ALG11333.1"/>
    <property type="molecule type" value="Genomic_DNA"/>
</dbReference>
<name>A0A0N9I8U9_9PSEU</name>
<dbReference type="OrthoDB" id="2570341at2"/>
<evidence type="ECO:0000256" key="2">
    <source>
        <dbReference type="ARBA" id="ARBA00023125"/>
    </source>
</evidence>
<keyword evidence="3" id="KW-0804">Transcription</keyword>
<evidence type="ECO:0000313" key="6">
    <source>
        <dbReference type="EMBL" id="ALG11333.1"/>
    </source>
</evidence>
<evidence type="ECO:0000259" key="5">
    <source>
        <dbReference type="PROSITE" id="PS50977"/>
    </source>
</evidence>
<evidence type="ECO:0000313" key="7">
    <source>
        <dbReference type="Proteomes" id="UP000063699"/>
    </source>
</evidence>
<dbReference type="PANTHER" id="PTHR30055">
    <property type="entry name" value="HTH-TYPE TRANSCRIPTIONAL REGULATOR RUTR"/>
    <property type="match status" value="1"/>
</dbReference>
<dbReference type="InterPro" id="IPR009057">
    <property type="entry name" value="Homeodomain-like_sf"/>
</dbReference>
<dbReference type="GO" id="GO:0003700">
    <property type="term" value="F:DNA-binding transcription factor activity"/>
    <property type="evidence" value="ECO:0007669"/>
    <property type="project" value="TreeGrafter"/>
</dbReference>
<dbReference type="RefSeq" id="WP_054293234.1">
    <property type="nucleotide sequence ID" value="NZ_CP012752.1"/>
</dbReference>
<protein>
    <submittedName>
        <fullName evidence="6">TetR family transcriptional regulator</fullName>
    </submittedName>
</protein>
<dbReference type="InterPro" id="IPR004111">
    <property type="entry name" value="Repressor_TetR_C"/>
</dbReference>
<keyword evidence="7" id="KW-1185">Reference proteome</keyword>
<feature type="DNA-binding region" description="H-T-H motif" evidence="4">
    <location>
        <begin position="60"/>
        <end position="79"/>
    </location>
</feature>
<dbReference type="SUPFAM" id="SSF48498">
    <property type="entry name" value="Tetracyclin repressor-like, C-terminal domain"/>
    <property type="match status" value="1"/>
</dbReference>
<dbReference type="SUPFAM" id="SSF46689">
    <property type="entry name" value="Homeodomain-like"/>
    <property type="match status" value="1"/>
</dbReference>
<gene>
    <name evidence="6" type="ORF">AOZ06_34650</name>
</gene>
<dbReference type="Pfam" id="PF02909">
    <property type="entry name" value="TetR_C_1"/>
    <property type="match status" value="1"/>
</dbReference>